<accession>A0A226EZG0</accession>
<reference evidence="1 2" key="1">
    <citation type="submission" date="2015-12" db="EMBL/GenBank/DDBJ databases">
        <title>The genome of Folsomia candida.</title>
        <authorList>
            <person name="Faddeeva A."/>
            <person name="Derks M.F."/>
            <person name="Anvar Y."/>
            <person name="Smit S."/>
            <person name="Van Straalen N."/>
            <person name="Roelofs D."/>
        </authorList>
    </citation>
    <scope>NUCLEOTIDE SEQUENCE [LARGE SCALE GENOMIC DNA]</scope>
    <source>
        <strain evidence="1 2">VU population</strain>
        <tissue evidence="1">Whole body</tissue>
    </source>
</reference>
<dbReference type="EMBL" id="LNIX01000001">
    <property type="protein sequence ID" value="OXA62524.1"/>
    <property type="molecule type" value="Genomic_DNA"/>
</dbReference>
<dbReference type="AlphaFoldDB" id="A0A226EZG0"/>
<keyword evidence="2" id="KW-1185">Reference proteome</keyword>
<sequence>MASLTDLIFGNELILTNILSFMDFKTMKIIRRVNSDWKRLINRRFIDRVIIPLRISHQPLLRSGPITVYIGSKPFCSFGVNCTDREIGILIGNRLTSYKNFYIQVFPSLMKNFEVAYKVVDKLLAHLWRPSVQVGHNLNLDKLKYQGTDRKKLMISVIKKLNTFQPLEA</sequence>
<protein>
    <recommendedName>
        <fullName evidence="3">F-box domain-containing protein</fullName>
    </recommendedName>
</protein>
<dbReference type="SUPFAM" id="SSF81383">
    <property type="entry name" value="F-box domain"/>
    <property type="match status" value="1"/>
</dbReference>
<evidence type="ECO:0008006" key="3">
    <source>
        <dbReference type="Google" id="ProtNLM"/>
    </source>
</evidence>
<name>A0A226EZG0_FOLCA</name>
<dbReference type="InterPro" id="IPR036047">
    <property type="entry name" value="F-box-like_dom_sf"/>
</dbReference>
<evidence type="ECO:0000313" key="1">
    <source>
        <dbReference type="EMBL" id="OXA62524.1"/>
    </source>
</evidence>
<comment type="caution">
    <text evidence="1">The sequence shown here is derived from an EMBL/GenBank/DDBJ whole genome shotgun (WGS) entry which is preliminary data.</text>
</comment>
<gene>
    <name evidence="1" type="ORF">Fcan01_01432</name>
</gene>
<proteinExistence type="predicted"/>
<organism evidence="1 2">
    <name type="scientific">Folsomia candida</name>
    <name type="common">Springtail</name>
    <dbReference type="NCBI Taxonomy" id="158441"/>
    <lineage>
        <taxon>Eukaryota</taxon>
        <taxon>Metazoa</taxon>
        <taxon>Ecdysozoa</taxon>
        <taxon>Arthropoda</taxon>
        <taxon>Hexapoda</taxon>
        <taxon>Collembola</taxon>
        <taxon>Entomobryomorpha</taxon>
        <taxon>Isotomoidea</taxon>
        <taxon>Isotomidae</taxon>
        <taxon>Proisotominae</taxon>
        <taxon>Folsomia</taxon>
    </lineage>
</organism>
<dbReference type="Proteomes" id="UP000198287">
    <property type="component" value="Unassembled WGS sequence"/>
</dbReference>
<evidence type="ECO:0000313" key="2">
    <source>
        <dbReference type="Proteomes" id="UP000198287"/>
    </source>
</evidence>